<gene>
    <name evidence="2" type="ORF">BD626DRAFT_587243</name>
</gene>
<evidence type="ECO:0000256" key="1">
    <source>
        <dbReference type="SAM" id="MobiDB-lite"/>
    </source>
</evidence>
<protein>
    <submittedName>
        <fullName evidence="2">Uncharacterized protein</fullName>
    </submittedName>
</protein>
<comment type="caution">
    <text evidence="2">The sequence shown here is derived from an EMBL/GenBank/DDBJ whole genome shotgun (WGS) entry which is preliminary data.</text>
</comment>
<keyword evidence="3" id="KW-1185">Reference proteome</keyword>
<proteinExistence type="predicted"/>
<reference evidence="2 3" key="1">
    <citation type="journal article" date="2019" name="New Phytol.">
        <title>Comparative genomics reveals unique wood-decay strategies and fruiting body development in the Schizophyllaceae.</title>
        <authorList>
            <person name="Almasi E."/>
            <person name="Sahu N."/>
            <person name="Krizsan K."/>
            <person name="Balint B."/>
            <person name="Kovacs G.M."/>
            <person name="Kiss B."/>
            <person name="Cseklye J."/>
            <person name="Drula E."/>
            <person name="Henrissat B."/>
            <person name="Nagy I."/>
            <person name="Chovatia M."/>
            <person name="Adam C."/>
            <person name="LaButti K."/>
            <person name="Lipzen A."/>
            <person name="Riley R."/>
            <person name="Grigoriev I.V."/>
            <person name="Nagy L.G."/>
        </authorList>
    </citation>
    <scope>NUCLEOTIDE SEQUENCE [LARGE SCALE GENOMIC DNA]</scope>
    <source>
        <strain evidence="2 3">NL-1724</strain>
    </source>
</reference>
<name>A0A550BVM1_9AGAR</name>
<feature type="region of interest" description="Disordered" evidence="1">
    <location>
        <begin position="88"/>
        <end position="188"/>
    </location>
</feature>
<sequence length="188" mass="20898">MIPLSVPISIDDLRRFHSSDMDQRGFTHERCPYINKTSMQELMSFNRLVKARYLAIMNDDSVRRQVSLDLLNNTKIRDIVNNDSATWMTRDTGASRPRSGCAPSSPSAATANIAPSWRRETASTHGTPTSPTRARSAVVENSSWRSPTRAGVGPGMSSIKPTEKPRARSVRSAFKGVLSFRKSSKEEQ</sequence>
<dbReference type="EMBL" id="VDMD01000065">
    <property type="protein sequence ID" value="TRM56592.1"/>
    <property type="molecule type" value="Genomic_DNA"/>
</dbReference>
<dbReference type="AlphaFoldDB" id="A0A550BVM1"/>
<organism evidence="2 3">
    <name type="scientific">Schizophyllum amplum</name>
    <dbReference type="NCBI Taxonomy" id="97359"/>
    <lineage>
        <taxon>Eukaryota</taxon>
        <taxon>Fungi</taxon>
        <taxon>Dikarya</taxon>
        <taxon>Basidiomycota</taxon>
        <taxon>Agaricomycotina</taxon>
        <taxon>Agaricomycetes</taxon>
        <taxon>Agaricomycetidae</taxon>
        <taxon>Agaricales</taxon>
        <taxon>Schizophyllaceae</taxon>
        <taxon>Schizophyllum</taxon>
    </lineage>
</organism>
<evidence type="ECO:0000313" key="2">
    <source>
        <dbReference type="EMBL" id="TRM56592.1"/>
    </source>
</evidence>
<feature type="compositionally biased region" description="Polar residues" evidence="1">
    <location>
        <begin position="123"/>
        <end position="146"/>
    </location>
</feature>
<accession>A0A550BVM1</accession>
<evidence type="ECO:0000313" key="3">
    <source>
        <dbReference type="Proteomes" id="UP000320762"/>
    </source>
</evidence>
<dbReference type="Proteomes" id="UP000320762">
    <property type="component" value="Unassembled WGS sequence"/>
</dbReference>